<keyword evidence="12" id="KW-1185">Reference proteome</keyword>
<comment type="caution">
    <text evidence="11">The sequence shown here is derived from an EMBL/GenBank/DDBJ whole genome shotgun (WGS) entry which is preliminary data.</text>
</comment>
<comment type="subcellular location">
    <subcellularLocation>
        <location evidence="1 9">Cell inner membrane</location>
        <topology evidence="1 9">Multi-pass membrane protein</topology>
    </subcellularLocation>
</comment>
<proteinExistence type="inferred from homology"/>
<feature type="transmembrane region" description="Helical" evidence="9">
    <location>
        <begin position="155"/>
        <end position="176"/>
    </location>
</feature>
<evidence type="ECO:0000313" key="11">
    <source>
        <dbReference type="EMBL" id="TBU81190.1"/>
    </source>
</evidence>
<sequence length="203" mass="22225">MNNKNKTLAFDETGGKGARPRFDPLAVVDRLNDLVTRLCGLAMLVMVLCVVAGILTRFVFSHLQYDLALPWTEEVSRYLMIWVVFLGAAVAARKGKLIGVQVLIYALPRKLGAGLKYLSILLSLGFYLILIWVGLEWAELGRTQGSPVMELPMVATYSAMSVGFSLSVLNTLALVYEAWRSQDGILGAEEDDEIVTALAEGKA</sequence>
<dbReference type="GO" id="GO:0015740">
    <property type="term" value="P:C4-dicarboxylate transport"/>
    <property type="evidence" value="ECO:0007669"/>
    <property type="project" value="TreeGrafter"/>
</dbReference>
<dbReference type="PANTHER" id="PTHR35011:SF2">
    <property type="entry name" value="2,3-DIKETO-L-GULONATE TRAP TRANSPORTER SMALL PERMEASE PROTEIN YIAM"/>
    <property type="match status" value="1"/>
</dbReference>
<dbReference type="Pfam" id="PF04290">
    <property type="entry name" value="DctQ"/>
    <property type="match status" value="1"/>
</dbReference>
<evidence type="ECO:0000256" key="9">
    <source>
        <dbReference type="RuleBase" id="RU369079"/>
    </source>
</evidence>
<evidence type="ECO:0000256" key="5">
    <source>
        <dbReference type="ARBA" id="ARBA00022692"/>
    </source>
</evidence>
<feature type="transmembrane region" description="Helical" evidence="9">
    <location>
        <begin position="38"/>
        <end position="60"/>
    </location>
</feature>
<evidence type="ECO:0000256" key="1">
    <source>
        <dbReference type="ARBA" id="ARBA00004429"/>
    </source>
</evidence>
<keyword evidence="2 9" id="KW-0813">Transport</keyword>
<feature type="transmembrane region" description="Helical" evidence="9">
    <location>
        <begin position="75"/>
        <end position="92"/>
    </location>
</feature>
<dbReference type="AlphaFoldDB" id="A0A4Q9QPC0"/>
<reference evidence="11 12" key="1">
    <citation type="submission" date="2018-06" db="EMBL/GenBank/DDBJ databases">
        <title>Three novel Pseudomonas species isolated from symptomatic oak.</title>
        <authorList>
            <person name="Bueno-Gonzalez V."/>
            <person name="Brady C."/>
        </authorList>
    </citation>
    <scope>NUCLEOTIDE SEQUENCE [LARGE SCALE GENOMIC DNA]</scope>
    <source>
        <strain evidence="11 12">P9A</strain>
    </source>
</reference>
<keyword evidence="5 9" id="KW-0812">Transmembrane</keyword>
<name>A0A4Q9QPC0_9GAMM</name>
<dbReference type="GO" id="GO:0005886">
    <property type="term" value="C:plasma membrane"/>
    <property type="evidence" value="ECO:0007669"/>
    <property type="project" value="UniProtKB-SubCell"/>
</dbReference>
<feature type="domain" description="Tripartite ATP-independent periplasmic transporters DctQ component" evidence="10">
    <location>
        <begin position="46"/>
        <end position="180"/>
    </location>
</feature>
<dbReference type="EMBL" id="QJUI01000006">
    <property type="protein sequence ID" value="TBU81190.1"/>
    <property type="molecule type" value="Genomic_DNA"/>
</dbReference>
<evidence type="ECO:0000256" key="3">
    <source>
        <dbReference type="ARBA" id="ARBA00022475"/>
    </source>
</evidence>
<comment type="function">
    <text evidence="9">Part of the tripartite ATP-independent periplasmic (TRAP) transport system.</text>
</comment>
<dbReference type="InterPro" id="IPR055348">
    <property type="entry name" value="DctQ"/>
</dbReference>
<keyword evidence="3" id="KW-1003">Cell membrane</keyword>
<dbReference type="Proteomes" id="UP000292302">
    <property type="component" value="Unassembled WGS sequence"/>
</dbReference>
<dbReference type="OrthoDB" id="2085311at2"/>
<keyword evidence="4 9" id="KW-0997">Cell inner membrane</keyword>
<keyword evidence="7 9" id="KW-0472">Membrane</keyword>
<evidence type="ECO:0000256" key="6">
    <source>
        <dbReference type="ARBA" id="ARBA00022989"/>
    </source>
</evidence>
<dbReference type="InterPro" id="IPR007387">
    <property type="entry name" value="TRAP_DctQ"/>
</dbReference>
<evidence type="ECO:0000256" key="7">
    <source>
        <dbReference type="ARBA" id="ARBA00023136"/>
    </source>
</evidence>
<protein>
    <recommendedName>
        <fullName evidence="9">TRAP transporter small permease protein</fullName>
    </recommendedName>
</protein>
<evidence type="ECO:0000256" key="4">
    <source>
        <dbReference type="ARBA" id="ARBA00022519"/>
    </source>
</evidence>
<dbReference type="RefSeq" id="WP_131176682.1">
    <property type="nucleotide sequence ID" value="NZ_QJUI01000006.1"/>
</dbReference>
<accession>A0A4Q9QPC0</accession>
<keyword evidence="6 9" id="KW-1133">Transmembrane helix</keyword>
<evidence type="ECO:0000259" key="10">
    <source>
        <dbReference type="Pfam" id="PF04290"/>
    </source>
</evidence>
<gene>
    <name evidence="11" type="ORF">DNK06_08750</name>
</gene>
<evidence type="ECO:0000256" key="8">
    <source>
        <dbReference type="ARBA" id="ARBA00038436"/>
    </source>
</evidence>
<dbReference type="GO" id="GO:0022857">
    <property type="term" value="F:transmembrane transporter activity"/>
    <property type="evidence" value="ECO:0007669"/>
    <property type="project" value="UniProtKB-UniRule"/>
</dbReference>
<organism evidence="11 12">
    <name type="scientific">Phytopseudomonas daroniae</name>
    <dbReference type="NCBI Taxonomy" id="2487519"/>
    <lineage>
        <taxon>Bacteria</taxon>
        <taxon>Pseudomonadati</taxon>
        <taxon>Pseudomonadota</taxon>
        <taxon>Gammaproteobacteria</taxon>
        <taxon>Pseudomonadales</taxon>
        <taxon>Pseudomonadaceae</taxon>
        <taxon>Phytopseudomonas</taxon>
    </lineage>
</organism>
<evidence type="ECO:0000256" key="2">
    <source>
        <dbReference type="ARBA" id="ARBA00022448"/>
    </source>
</evidence>
<dbReference type="PANTHER" id="PTHR35011">
    <property type="entry name" value="2,3-DIKETO-L-GULONATE TRAP TRANSPORTER SMALL PERMEASE PROTEIN YIAM"/>
    <property type="match status" value="1"/>
</dbReference>
<comment type="subunit">
    <text evidence="9">The complex comprises the extracytoplasmic solute receptor protein and the two transmembrane proteins.</text>
</comment>
<feature type="transmembrane region" description="Helical" evidence="9">
    <location>
        <begin position="113"/>
        <end position="135"/>
    </location>
</feature>
<evidence type="ECO:0000313" key="12">
    <source>
        <dbReference type="Proteomes" id="UP000292302"/>
    </source>
</evidence>
<comment type="similarity">
    <text evidence="8 9">Belongs to the TRAP transporter small permease family.</text>
</comment>